<proteinExistence type="predicted"/>
<accession>A0A1N7PE61</accession>
<evidence type="ECO:0000313" key="2">
    <source>
        <dbReference type="EMBL" id="SIT08836.1"/>
    </source>
</evidence>
<organism evidence="2 3">
    <name type="scientific">Chryseobacterium ureilyticum</name>
    <dbReference type="NCBI Taxonomy" id="373668"/>
    <lineage>
        <taxon>Bacteria</taxon>
        <taxon>Pseudomonadati</taxon>
        <taxon>Bacteroidota</taxon>
        <taxon>Flavobacteriia</taxon>
        <taxon>Flavobacteriales</taxon>
        <taxon>Weeksellaceae</taxon>
        <taxon>Chryseobacterium group</taxon>
        <taxon>Chryseobacterium</taxon>
    </lineage>
</organism>
<protein>
    <submittedName>
        <fullName evidence="2">Uncharacterized protein</fullName>
    </submittedName>
</protein>
<keyword evidence="1" id="KW-0472">Membrane</keyword>
<dbReference type="STRING" id="373668.SAMN05421786_10596"/>
<sequence length="58" mass="6513">MKIQQSKISVWGIVTLLIVMIFLISIAITKDSVKTTAEKPKVDYKELDKALFGTTENN</sequence>
<dbReference type="Proteomes" id="UP000186744">
    <property type="component" value="Unassembled WGS sequence"/>
</dbReference>
<reference evidence="3" key="1">
    <citation type="submission" date="2017-01" db="EMBL/GenBank/DDBJ databases">
        <authorList>
            <person name="Varghese N."/>
            <person name="Submissions S."/>
        </authorList>
    </citation>
    <scope>NUCLEOTIDE SEQUENCE [LARGE SCALE GENOMIC DNA]</scope>
    <source>
        <strain evidence="3">DSM 18017</strain>
    </source>
</reference>
<evidence type="ECO:0000256" key="1">
    <source>
        <dbReference type="SAM" id="Phobius"/>
    </source>
</evidence>
<evidence type="ECO:0000313" key="3">
    <source>
        <dbReference type="Proteomes" id="UP000186744"/>
    </source>
</evidence>
<name>A0A1N7PE61_9FLAO</name>
<dbReference type="RefSeq" id="WP_167369994.1">
    <property type="nucleotide sequence ID" value="NZ_FTOL01000005.1"/>
</dbReference>
<gene>
    <name evidence="2" type="ORF">SAMN05421786_10596</name>
</gene>
<dbReference type="EMBL" id="FTOL01000005">
    <property type="protein sequence ID" value="SIT08836.1"/>
    <property type="molecule type" value="Genomic_DNA"/>
</dbReference>
<feature type="transmembrane region" description="Helical" evidence="1">
    <location>
        <begin position="9"/>
        <end position="28"/>
    </location>
</feature>
<keyword evidence="3" id="KW-1185">Reference proteome</keyword>
<dbReference type="AlphaFoldDB" id="A0A1N7PE61"/>
<keyword evidence="1" id="KW-0812">Transmembrane</keyword>
<keyword evidence="1" id="KW-1133">Transmembrane helix</keyword>